<protein>
    <recommendedName>
        <fullName evidence="1">DUF5753 domain-containing protein</fullName>
    </recommendedName>
</protein>
<dbReference type="Proteomes" id="UP000185696">
    <property type="component" value="Unassembled WGS sequence"/>
</dbReference>
<proteinExistence type="predicted"/>
<feature type="domain" description="DUF5753" evidence="1">
    <location>
        <begin position="3"/>
        <end position="103"/>
    </location>
</feature>
<dbReference type="Pfam" id="PF19054">
    <property type="entry name" value="DUF5753"/>
    <property type="match status" value="1"/>
</dbReference>
<evidence type="ECO:0000259" key="1">
    <source>
        <dbReference type="Pfam" id="PF19054"/>
    </source>
</evidence>
<evidence type="ECO:0000313" key="3">
    <source>
        <dbReference type="Proteomes" id="UP000185696"/>
    </source>
</evidence>
<dbReference type="InterPro" id="IPR043917">
    <property type="entry name" value="DUF5753"/>
</dbReference>
<reference evidence="2 3" key="1">
    <citation type="submission" date="2016-12" db="EMBL/GenBank/DDBJ databases">
        <title>The draft genome sequence of Actinophytocola xinjiangensis.</title>
        <authorList>
            <person name="Wang W."/>
            <person name="Yuan L."/>
        </authorList>
    </citation>
    <scope>NUCLEOTIDE SEQUENCE [LARGE SCALE GENOMIC DNA]</scope>
    <source>
        <strain evidence="2 3">CGMCC 4.4663</strain>
    </source>
</reference>
<dbReference type="EMBL" id="MSIF01000010">
    <property type="protein sequence ID" value="OLF09054.1"/>
    <property type="molecule type" value="Genomic_DNA"/>
</dbReference>
<dbReference type="AlphaFoldDB" id="A0A7Z0WLI9"/>
<gene>
    <name evidence="2" type="ORF">BLA60_20940</name>
</gene>
<comment type="caution">
    <text evidence="2">The sequence shown here is derived from an EMBL/GenBank/DDBJ whole genome shotgun (WGS) entry which is preliminary data.</text>
</comment>
<accession>A0A7Z0WLI9</accession>
<sequence length="107" mass="12051">MCENALRRPFGGPIVHREQLHHLARARDRGIGVRIVRDNVPVGALLHNWQRLTFPNAGPIVNVEAVEGRFYFHAARTDVFDRQITALSDLAYSAEESSALLRHPTIT</sequence>
<organism evidence="2 3">
    <name type="scientific">Actinophytocola xinjiangensis</name>
    <dbReference type="NCBI Taxonomy" id="485602"/>
    <lineage>
        <taxon>Bacteria</taxon>
        <taxon>Bacillati</taxon>
        <taxon>Actinomycetota</taxon>
        <taxon>Actinomycetes</taxon>
        <taxon>Pseudonocardiales</taxon>
        <taxon>Pseudonocardiaceae</taxon>
    </lineage>
</organism>
<evidence type="ECO:0000313" key="2">
    <source>
        <dbReference type="EMBL" id="OLF09054.1"/>
    </source>
</evidence>
<name>A0A7Z0WLI9_9PSEU</name>
<keyword evidence="3" id="KW-1185">Reference proteome</keyword>